<comment type="caution">
    <text evidence="1">The sequence shown here is derived from an EMBL/GenBank/DDBJ whole genome shotgun (WGS) entry which is preliminary data.</text>
</comment>
<accession>A0A7W5C4S5</accession>
<protein>
    <recommendedName>
        <fullName evidence="3">Hydrolase</fullName>
    </recommendedName>
</protein>
<evidence type="ECO:0000313" key="2">
    <source>
        <dbReference type="Proteomes" id="UP000518605"/>
    </source>
</evidence>
<evidence type="ECO:0008006" key="3">
    <source>
        <dbReference type="Google" id="ProtNLM"/>
    </source>
</evidence>
<dbReference type="Proteomes" id="UP000518605">
    <property type="component" value="Unassembled WGS sequence"/>
</dbReference>
<evidence type="ECO:0000313" key="1">
    <source>
        <dbReference type="EMBL" id="MBB3150689.1"/>
    </source>
</evidence>
<dbReference type="AlphaFoldDB" id="A0A7W5C4S5"/>
<gene>
    <name evidence="1" type="ORF">FHS16_000723</name>
</gene>
<name>A0A7W5C4S5_9BACL</name>
<proteinExistence type="predicted"/>
<dbReference type="EMBL" id="JACHXW010000002">
    <property type="protein sequence ID" value="MBB3150689.1"/>
    <property type="molecule type" value="Genomic_DNA"/>
</dbReference>
<keyword evidence="2" id="KW-1185">Reference proteome</keyword>
<reference evidence="1 2" key="1">
    <citation type="submission" date="2020-08" db="EMBL/GenBank/DDBJ databases">
        <title>Genomic Encyclopedia of Type Strains, Phase III (KMG-III): the genomes of soil and plant-associated and newly described type strains.</title>
        <authorList>
            <person name="Whitman W."/>
        </authorList>
    </citation>
    <scope>NUCLEOTIDE SEQUENCE [LARGE SCALE GENOMIC DNA]</scope>
    <source>
        <strain evidence="1 2">CECT 8234</strain>
    </source>
</reference>
<sequence length="116" mass="13646">MTQKKFYYVSISGKRIEPEPSINDQLTVVGTSEQISELQQQLDQIQRDDEITQFRAPIPYKSADHDQATDKFNEDLIKVYHTVYELGTDETRAHIRQMNILTKLQDTDYNYPGYER</sequence>
<organism evidence="1 2">
    <name type="scientific">Paenibacillus endophyticus</name>
    <dbReference type="NCBI Taxonomy" id="1294268"/>
    <lineage>
        <taxon>Bacteria</taxon>
        <taxon>Bacillati</taxon>
        <taxon>Bacillota</taxon>
        <taxon>Bacilli</taxon>
        <taxon>Bacillales</taxon>
        <taxon>Paenibacillaceae</taxon>
        <taxon>Paenibacillus</taxon>
    </lineage>
</organism>
<dbReference type="RefSeq" id="WP_183558938.1">
    <property type="nucleotide sequence ID" value="NZ_CBCSLB010000004.1"/>
</dbReference>